<comment type="caution">
    <text evidence="5">The sequence shown here is derived from an EMBL/GenBank/DDBJ whole genome shotgun (WGS) entry which is preliminary data.</text>
</comment>
<evidence type="ECO:0000256" key="2">
    <source>
        <dbReference type="SAM" id="MobiDB-lite"/>
    </source>
</evidence>
<evidence type="ECO:0000313" key="6">
    <source>
        <dbReference type="Proteomes" id="UP000805614"/>
    </source>
</evidence>
<dbReference type="EMBL" id="JABVEC010000007">
    <property type="protein sequence ID" value="MBC6466148.1"/>
    <property type="molecule type" value="Genomic_DNA"/>
</dbReference>
<dbReference type="InterPro" id="IPR006619">
    <property type="entry name" value="PGRP_domain_met/bac"/>
</dbReference>
<evidence type="ECO:0000259" key="4">
    <source>
        <dbReference type="SMART" id="SM00701"/>
    </source>
</evidence>
<dbReference type="InterPro" id="IPR002502">
    <property type="entry name" value="Amidase_domain"/>
</dbReference>
<accession>A0ABR7LMV5</accession>
<dbReference type="SMART" id="SM00701">
    <property type="entry name" value="PGRP"/>
    <property type="match status" value="1"/>
</dbReference>
<keyword evidence="6" id="KW-1185">Reference proteome</keyword>
<dbReference type="SMART" id="SM00644">
    <property type="entry name" value="Ami_2"/>
    <property type="match status" value="1"/>
</dbReference>
<dbReference type="PANTHER" id="PTHR11022:SF41">
    <property type="entry name" value="PEPTIDOGLYCAN-RECOGNITION PROTEIN LC-RELATED"/>
    <property type="match status" value="1"/>
</dbReference>
<protein>
    <submittedName>
        <fullName evidence="5">N-acetylmuramoyl-L-alanine amidase</fullName>
    </submittedName>
</protein>
<dbReference type="CDD" id="cd06583">
    <property type="entry name" value="PGRP"/>
    <property type="match status" value="1"/>
</dbReference>
<feature type="domain" description="N-acetylmuramoyl-L-alanine amidase" evidence="3">
    <location>
        <begin position="53"/>
        <end position="201"/>
    </location>
</feature>
<feature type="region of interest" description="Disordered" evidence="2">
    <location>
        <begin position="219"/>
        <end position="256"/>
    </location>
</feature>
<reference evidence="5 6" key="1">
    <citation type="submission" date="2020-06" db="EMBL/GenBank/DDBJ databases">
        <title>Actinomadura xiongansis sp. nov., isolated from soil of Baiyangdian.</title>
        <authorList>
            <person name="Zhang X."/>
        </authorList>
    </citation>
    <scope>NUCLEOTIDE SEQUENCE [LARGE SCALE GENOMIC DNA]</scope>
    <source>
        <strain evidence="5 6">HBUM206468</strain>
    </source>
</reference>
<dbReference type="Proteomes" id="UP000805614">
    <property type="component" value="Unassembled WGS sequence"/>
</dbReference>
<dbReference type="InterPro" id="IPR036505">
    <property type="entry name" value="Amidase/PGRP_sf"/>
</dbReference>
<dbReference type="SUPFAM" id="SSF55846">
    <property type="entry name" value="N-acetylmuramoyl-L-alanine amidase-like"/>
    <property type="match status" value="1"/>
</dbReference>
<dbReference type="PANTHER" id="PTHR11022">
    <property type="entry name" value="PEPTIDOGLYCAN RECOGNITION PROTEIN"/>
    <property type="match status" value="1"/>
</dbReference>
<sequence>MSRRRLLSGAIGVGLTGGTAGAVLSAGLVWSGPAAADGGPPVIHPRRAWGARRPKEHARVLRGGPDHIVVHHTATPNSGDASLAHAFALSRAIQRFHMGGRGWSDIGEQLTISRGGHIMEGRNRSLRAMLSGRHAVGAQTLNHNSHTIGIENEGNYMRAPVPPALWSSLVRVCGWLCTVYGLDPYRAIVGHRDFNATSCPGDVLYARLPELRRQAAGLIGRPGPVVPAPKSSTGTGGDVEDDEQFDFGDYDDSGPV</sequence>
<dbReference type="Pfam" id="PF01510">
    <property type="entry name" value="Amidase_2"/>
    <property type="match status" value="1"/>
</dbReference>
<organism evidence="5 6">
    <name type="scientific">Actinomadura alba</name>
    <dbReference type="NCBI Taxonomy" id="406431"/>
    <lineage>
        <taxon>Bacteria</taxon>
        <taxon>Bacillati</taxon>
        <taxon>Actinomycetota</taxon>
        <taxon>Actinomycetes</taxon>
        <taxon>Streptosporangiales</taxon>
        <taxon>Thermomonosporaceae</taxon>
        <taxon>Actinomadura</taxon>
    </lineage>
</organism>
<proteinExistence type="inferred from homology"/>
<feature type="compositionally biased region" description="Acidic residues" evidence="2">
    <location>
        <begin position="238"/>
        <end position="256"/>
    </location>
</feature>
<gene>
    <name evidence="5" type="ORF">HKK74_11650</name>
</gene>
<comment type="similarity">
    <text evidence="1">Belongs to the N-acetylmuramoyl-L-alanine amidase 2 family.</text>
</comment>
<evidence type="ECO:0000259" key="3">
    <source>
        <dbReference type="SMART" id="SM00644"/>
    </source>
</evidence>
<evidence type="ECO:0000313" key="5">
    <source>
        <dbReference type="EMBL" id="MBC6466148.1"/>
    </source>
</evidence>
<evidence type="ECO:0000256" key="1">
    <source>
        <dbReference type="ARBA" id="ARBA00007553"/>
    </source>
</evidence>
<feature type="domain" description="Peptidoglycan recognition protein family" evidence="4">
    <location>
        <begin position="41"/>
        <end position="195"/>
    </location>
</feature>
<dbReference type="Gene3D" id="3.40.80.10">
    <property type="entry name" value="Peptidoglycan recognition protein-like"/>
    <property type="match status" value="1"/>
</dbReference>
<name>A0ABR7LMV5_9ACTN</name>
<dbReference type="InterPro" id="IPR015510">
    <property type="entry name" value="PGRP"/>
</dbReference>